<protein>
    <submittedName>
        <fullName evidence="2">Uncharacterized protein</fullName>
    </submittedName>
</protein>
<proteinExistence type="predicted"/>
<evidence type="ECO:0000313" key="2">
    <source>
        <dbReference type="EMBL" id="JAD46946.1"/>
    </source>
</evidence>
<dbReference type="EMBL" id="GBRH01250949">
    <property type="protein sequence ID" value="JAD46946.1"/>
    <property type="molecule type" value="Transcribed_RNA"/>
</dbReference>
<name>A0A0A9A783_ARUDO</name>
<evidence type="ECO:0000256" key="1">
    <source>
        <dbReference type="SAM" id="Phobius"/>
    </source>
</evidence>
<organism evidence="2">
    <name type="scientific">Arundo donax</name>
    <name type="common">Giant reed</name>
    <name type="synonym">Donax arundinaceus</name>
    <dbReference type="NCBI Taxonomy" id="35708"/>
    <lineage>
        <taxon>Eukaryota</taxon>
        <taxon>Viridiplantae</taxon>
        <taxon>Streptophyta</taxon>
        <taxon>Embryophyta</taxon>
        <taxon>Tracheophyta</taxon>
        <taxon>Spermatophyta</taxon>
        <taxon>Magnoliopsida</taxon>
        <taxon>Liliopsida</taxon>
        <taxon>Poales</taxon>
        <taxon>Poaceae</taxon>
        <taxon>PACMAD clade</taxon>
        <taxon>Arundinoideae</taxon>
        <taxon>Arundineae</taxon>
        <taxon>Arundo</taxon>
    </lineage>
</organism>
<feature type="transmembrane region" description="Helical" evidence="1">
    <location>
        <begin position="20"/>
        <end position="45"/>
    </location>
</feature>
<reference evidence="2" key="2">
    <citation type="journal article" date="2015" name="Data Brief">
        <title>Shoot transcriptome of the giant reed, Arundo donax.</title>
        <authorList>
            <person name="Barrero R.A."/>
            <person name="Guerrero F.D."/>
            <person name="Moolhuijzen P."/>
            <person name="Goolsby J.A."/>
            <person name="Tidwell J."/>
            <person name="Bellgard S.E."/>
            <person name="Bellgard M.I."/>
        </authorList>
    </citation>
    <scope>NUCLEOTIDE SEQUENCE</scope>
    <source>
        <tissue evidence="2">Shoot tissue taken approximately 20 cm above the soil surface</tissue>
    </source>
</reference>
<reference evidence="2" key="1">
    <citation type="submission" date="2014-09" db="EMBL/GenBank/DDBJ databases">
        <authorList>
            <person name="Magalhaes I.L.F."/>
            <person name="Oliveira U."/>
            <person name="Santos F.R."/>
            <person name="Vidigal T.H.D.A."/>
            <person name="Brescovit A.D."/>
            <person name="Santos A.J."/>
        </authorList>
    </citation>
    <scope>NUCLEOTIDE SEQUENCE</scope>
    <source>
        <tissue evidence="2">Shoot tissue taken approximately 20 cm above the soil surface</tissue>
    </source>
</reference>
<accession>A0A0A9A783</accession>
<keyword evidence="1" id="KW-0812">Transmembrane</keyword>
<dbReference type="AlphaFoldDB" id="A0A0A9A783"/>
<keyword evidence="1" id="KW-1133">Transmembrane helix</keyword>
<sequence>MAASSTNQGSSSPVLPALDIYLYAQIISVTVRAIIARTVKIAAAIAEAARPGRSRGSLL</sequence>
<keyword evidence="1" id="KW-0472">Membrane</keyword>